<dbReference type="Gene3D" id="3.30.750.170">
    <property type="match status" value="1"/>
</dbReference>
<evidence type="ECO:0000313" key="3">
    <source>
        <dbReference type="Proteomes" id="UP001302949"/>
    </source>
</evidence>
<dbReference type="PANTHER" id="PTHR32060">
    <property type="entry name" value="TAIL-SPECIFIC PROTEASE"/>
    <property type="match status" value="1"/>
</dbReference>
<dbReference type="Pfam" id="PF03572">
    <property type="entry name" value="Peptidase_S41"/>
    <property type="match status" value="1"/>
</dbReference>
<name>A0ABU5QAX0_9BACT</name>
<dbReference type="Gene3D" id="3.90.226.10">
    <property type="entry name" value="2-enoyl-CoA Hydratase, Chain A, domain 1"/>
    <property type="match status" value="1"/>
</dbReference>
<dbReference type="CDD" id="cd07561">
    <property type="entry name" value="Peptidase_S41_CPP_like"/>
    <property type="match status" value="1"/>
</dbReference>
<dbReference type="PROSITE" id="PS51257">
    <property type="entry name" value="PROKAR_LIPOPROTEIN"/>
    <property type="match status" value="1"/>
</dbReference>
<feature type="domain" description="Tail specific protease" evidence="1">
    <location>
        <begin position="181"/>
        <end position="390"/>
    </location>
</feature>
<dbReference type="Proteomes" id="UP001302949">
    <property type="component" value="Unassembled WGS sequence"/>
</dbReference>
<protein>
    <submittedName>
        <fullName evidence="2">S41 family peptidase</fullName>
    </submittedName>
</protein>
<proteinExistence type="predicted"/>
<comment type="caution">
    <text evidence="2">The sequence shown here is derived from an EMBL/GenBank/DDBJ whole genome shotgun (WGS) entry which is preliminary data.</text>
</comment>
<reference evidence="2 3" key="1">
    <citation type="submission" date="2023-12" db="EMBL/GenBank/DDBJ databases">
        <title>Novel species of the genus Arcicella isolated from rivers.</title>
        <authorList>
            <person name="Lu H."/>
        </authorList>
    </citation>
    <scope>NUCLEOTIDE SEQUENCE [LARGE SCALE GENOMIC DNA]</scope>
    <source>
        <strain evidence="2 3">KCTC 23307</strain>
    </source>
</reference>
<keyword evidence="3" id="KW-1185">Reference proteome</keyword>
<dbReference type="PANTHER" id="PTHR32060:SF30">
    <property type="entry name" value="CARBOXY-TERMINAL PROCESSING PROTEASE CTPA"/>
    <property type="match status" value="1"/>
</dbReference>
<dbReference type="InterPro" id="IPR029045">
    <property type="entry name" value="ClpP/crotonase-like_dom_sf"/>
</dbReference>
<dbReference type="SUPFAM" id="SSF52096">
    <property type="entry name" value="ClpP/crotonase"/>
    <property type="match status" value="1"/>
</dbReference>
<dbReference type="RefSeq" id="WP_323297159.1">
    <property type="nucleotide sequence ID" value="NZ_JAYFUM010000014.1"/>
</dbReference>
<dbReference type="Gene3D" id="2.30.42.10">
    <property type="match status" value="1"/>
</dbReference>
<dbReference type="SMART" id="SM00245">
    <property type="entry name" value="TSPc"/>
    <property type="match status" value="1"/>
</dbReference>
<evidence type="ECO:0000259" key="1">
    <source>
        <dbReference type="SMART" id="SM00245"/>
    </source>
</evidence>
<dbReference type="EMBL" id="JAYFUM010000014">
    <property type="protein sequence ID" value="MEA5140001.1"/>
    <property type="molecule type" value="Genomic_DNA"/>
</dbReference>
<dbReference type="InterPro" id="IPR036034">
    <property type="entry name" value="PDZ_sf"/>
</dbReference>
<sequence length="451" mass="49606">MLKKIKHTAIFSLLFTFVWFVSCKKTEENLTPTSTTPDVRDSVYIIAQSLYFWNTNLPSAANFKATSYPTADSVMRVVRTYSPYVNGKYQDRWSFAIDKTTWENYVNGSSQDAGIEYSFASSTDLRVKLVYSASPAGLLGIKRGWKVLKINGVDGTVANIDQLNTELNKTSQTIVFAKPDGTQQTSVLTPAAYTADYVMNPKVFTVNGNNVGYFAFDSFLGESINGQTAQSTLNVLDQVFAQFKTNNVTDLVLDLRYNGGGYGLVANYLANLIAPTSAIGKVFAKTEHNSLYSRYNSTNYFQKNANGLNLSRVVIIVNKGTASASEELINGLKAVMNVKLIGNTTHGKPVGYYAMPTMNYYAFPVAFRNVNANGTGDFYEGFTPDRVQTDDVTHDLGDANEACLSTALNYFSTGILQGGTQSARVSAEIENYNTKISKDRLKITVNNLPKN</sequence>
<organism evidence="2 3">
    <name type="scientific">Arcicella rigui</name>
    <dbReference type="NCBI Taxonomy" id="797020"/>
    <lineage>
        <taxon>Bacteria</taxon>
        <taxon>Pseudomonadati</taxon>
        <taxon>Bacteroidota</taxon>
        <taxon>Cytophagia</taxon>
        <taxon>Cytophagales</taxon>
        <taxon>Flectobacillaceae</taxon>
        <taxon>Arcicella</taxon>
    </lineage>
</organism>
<evidence type="ECO:0000313" key="2">
    <source>
        <dbReference type="EMBL" id="MEA5140001.1"/>
    </source>
</evidence>
<gene>
    <name evidence="2" type="ORF">VB248_12695</name>
</gene>
<accession>A0ABU5QAX0</accession>
<dbReference type="InterPro" id="IPR005151">
    <property type="entry name" value="Tail-specific_protease"/>
</dbReference>